<dbReference type="SUPFAM" id="SSF52058">
    <property type="entry name" value="L domain-like"/>
    <property type="match status" value="2"/>
</dbReference>
<dbReference type="EMBL" id="CH954181">
    <property type="protein sequence ID" value="EDV49190.1"/>
    <property type="molecule type" value="Genomic_DNA"/>
</dbReference>
<reference evidence="4 5" key="1">
    <citation type="journal article" date="2007" name="Nature">
        <title>Evolution of genes and genomes on the Drosophila phylogeny.</title>
        <authorList>
            <consortium name="Drosophila 12 Genomes Consortium"/>
            <person name="Clark A.G."/>
            <person name="Eisen M.B."/>
            <person name="Smith D.R."/>
            <person name="Bergman C.M."/>
            <person name="Oliver B."/>
            <person name="Markow T.A."/>
            <person name="Kaufman T.C."/>
            <person name="Kellis M."/>
            <person name="Gelbart W."/>
            <person name="Iyer V.N."/>
            <person name="Pollard D.A."/>
            <person name="Sackton T.B."/>
            <person name="Larracuente A.M."/>
            <person name="Singh N.D."/>
            <person name="Abad J.P."/>
            <person name="Abt D.N."/>
            <person name="Adryan B."/>
            <person name="Aguade M."/>
            <person name="Akashi H."/>
            <person name="Anderson W.W."/>
            <person name="Aquadro C.F."/>
            <person name="Ardell D.H."/>
            <person name="Arguello R."/>
            <person name="Artieri C.G."/>
            <person name="Barbash D.A."/>
            <person name="Barker D."/>
            <person name="Barsanti P."/>
            <person name="Batterham P."/>
            <person name="Batzoglou S."/>
            <person name="Begun D."/>
            <person name="Bhutkar A."/>
            <person name="Blanco E."/>
            <person name="Bosak S.A."/>
            <person name="Bradley R.K."/>
            <person name="Brand A.D."/>
            <person name="Brent M.R."/>
            <person name="Brooks A.N."/>
            <person name="Brown R.H."/>
            <person name="Butlin R.K."/>
            <person name="Caggese C."/>
            <person name="Calvi B.R."/>
            <person name="Bernardo de Carvalho A."/>
            <person name="Caspi A."/>
            <person name="Castrezana S."/>
            <person name="Celniker S.E."/>
            <person name="Chang J.L."/>
            <person name="Chapple C."/>
            <person name="Chatterji S."/>
            <person name="Chinwalla A."/>
            <person name="Civetta A."/>
            <person name="Clifton S.W."/>
            <person name="Comeron J.M."/>
            <person name="Costello J.C."/>
            <person name="Coyne J.A."/>
            <person name="Daub J."/>
            <person name="David R.G."/>
            <person name="Delcher A.L."/>
            <person name="Delehaunty K."/>
            <person name="Do C.B."/>
            <person name="Ebling H."/>
            <person name="Edwards K."/>
            <person name="Eickbush T."/>
            <person name="Evans J.D."/>
            <person name="Filipski A."/>
            <person name="Findeiss S."/>
            <person name="Freyhult E."/>
            <person name="Fulton L."/>
            <person name="Fulton R."/>
            <person name="Garcia A.C."/>
            <person name="Gardiner A."/>
            <person name="Garfield D.A."/>
            <person name="Garvin B.E."/>
            <person name="Gibson G."/>
            <person name="Gilbert D."/>
            <person name="Gnerre S."/>
            <person name="Godfrey J."/>
            <person name="Good R."/>
            <person name="Gotea V."/>
            <person name="Gravely B."/>
            <person name="Greenberg A.J."/>
            <person name="Griffiths-Jones S."/>
            <person name="Gross S."/>
            <person name="Guigo R."/>
            <person name="Gustafson E.A."/>
            <person name="Haerty W."/>
            <person name="Hahn M.W."/>
            <person name="Halligan D.L."/>
            <person name="Halpern A.L."/>
            <person name="Halter G.M."/>
            <person name="Han M.V."/>
            <person name="Heger A."/>
            <person name="Hillier L."/>
            <person name="Hinrichs A.S."/>
            <person name="Holmes I."/>
            <person name="Hoskins R.A."/>
            <person name="Hubisz M.J."/>
            <person name="Hultmark D."/>
            <person name="Huntley M.A."/>
            <person name="Jaffe D.B."/>
            <person name="Jagadeeshan S."/>
            <person name="Jeck W.R."/>
            <person name="Johnson J."/>
            <person name="Jones C.D."/>
            <person name="Jordan W.C."/>
            <person name="Karpen G.H."/>
            <person name="Kataoka E."/>
            <person name="Keightley P.D."/>
            <person name="Kheradpour P."/>
            <person name="Kirkness E.F."/>
            <person name="Koerich L.B."/>
            <person name="Kristiansen K."/>
            <person name="Kudrna D."/>
            <person name="Kulathinal R.J."/>
            <person name="Kumar S."/>
            <person name="Kwok R."/>
            <person name="Lander E."/>
            <person name="Langley C.H."/>
            <person name="Lapoint R."/>
            <person name="Lazzaro B.P."/>
            <person name="Lee S.J."/>
            <person name="Levesque L."/>
            <person name="Li R."/>
            <person name="Lin C.F."/>
            <person name="Lin M.F."/>
            <person name="Lindblad-Toh K."/>
            <person name="Llopart A."/>
            <person name="Long M."/>
            <person name="Low L."/>
            <person name="Lozovsky E."/>
            <person name="Lu J."/>
            <person name="Luo M."/>
            <person name="Machado C.A."/>
            <person name="Makalowski W."/>
            <person name="Marzo M."/>
            <person name="Matsuda M."/>
            <person name="Matzkin L."/>
            <person name="McAllister B."/>
            <person name="McBride C.S."/>
            <person name="McKernan B."/>
            <person name="McKernan K."/>
            <person name="Mendez-Lago M."/>
            <person name="Minx P."/>
            <person name="Mollenhauer M.U."/>
            <person name="Montooth K."/>
            <person name="Mount S.M."/>
            <person name="Mu X."/>
            <person name="Myers E."/>
            <person name="Negre B."/>
            <person name="Newfeld S."/>
            <person name="Nielsen R."/>
            <person name="Noor M.A."/>
            <person name="O'Grady P."/>
            <person name="Pachter L."/>
            <person name="Papaceit M."/>
            <person name="Parisi M.J."/>
            <person name="Parisi M."/>
            <person name="Parts L."/>
            <person name="Pedersen J.S."/>
            <person name="Pesole G."/>
            <person name="Phillippy A.M."/>
            <person name="Ponting C.P."/>
            <person name="Pop M."/>
            <person name="Porcelli D."/>
            <person name="Powell J.R."/>
            <person name="Prohaska S."/>
            <person name="Pruitt K."/>
            <person name="Puig M."/>
            <person name="Quesneville H."/>
            <person name="Ram K.R."/>
            <person name="Rand D."/>
            <person name="Rasmussen M.D."/>
            <person name="Reed L.K."/>
            <person name="Reenan R."/>
            <person name="Reily A."/>
            <person name="Remington K.A."/>
            <person name="Rieger T.T."/>
            <person name="Ritchie M.G."/>
            <person name="Robin C."/>
            <person name="Rogers Y.H."/>
            <person name="Rohde C."/>
            <person name="Rozas J."/>
            <person name="Rubenfield M.J."/>
            <person name="Ruiz A."/>
            <person name="Russo S."/>
            <person name="Salzberg S.L."/>
            <person name="Sanchez-Gracia A."/>
            <person name="Saranga D.J."/>
            <person name="Sato H."/>
            <person name="Schaeffer S.W."/>
            <person name="Schatz M.C."/>
            <person name="Schlenke T."/>
            <person name="Schwartz R."/>
            <person name="Segarra C."/>
            <person name="Singh R.S."/>
            <person name="Sirot L."/>
            <person name="Sirota M."/>
            <person name="Sisneros N.B."/>
            <person name="Smith C.D."/>
            <person name="Smith T.F."/>
            <person name="Spieth J."/>
            <person name="Stage D.E."/>
            <person name="Stark A."/>
            <person name="Stephan W."/>
            <person name="Strausberg R.L."/>
            <person name="Strempel S."/>
            <person name="Sturgill D."/>
            <person name="Sutton G."/>
            <person name="Sutton G.G."/>
            <person name="Tao W."/>
            <person name="Teichmann S."/>
            <person name="Tobari Y.N."/>
            <person name="Tomimura Y."/>
            <person name="Tsolas J.M."/>
            <person name="Valente V.L."/>
            <person name="Venter E."/>
            <person name="Venter J.C."/>
            <person name="Vicario S."/>
            <person name="Vieira F.G."/>
            <person name="Vilella A.J."/>
            <person name="Villasante A."/>
            <person name="Walenz B."/>
            <person name="Wang J."/>
            <person name="Wasserman M."/>
            <person name="Watts T."/>
            <person name="Wilson D."/>
            <person name="Wilson R.K."/>
            <person name="Wing R.A."/>
            <person name="Wolfner M.F."/>
            <person name="Wong A."/>
            <person name="Wong G.K."/>
            <person name="Wu C.I."/>
            <person name="Wu G."/>
            <person name="Yamamoto D."/>
            <person name="Yang H.P."/>
            <person name="Yang S.P."/>
            <person name="Yorke J.A."/>
            <person name="Yoshida K."/>
            <person name="Zdobnov E."/>
            <person name="Zhang P."/>
            <person name="Zhang Y."/>
            <person name="Zimin A.V."/>
            <person name="Baldwin J."/>
            <person name="Abdouelleil A."/>
            <person name="Abdulkadir J."/>
            <person name="Abebe A."/>
            <person name="Abera B."/>
            <person name="Abreu J."/>
            <person name="Acer S.C."/>
            <person name="Aftuck L."/>
            <person name="Alexander A."/>
            <person name="An P."/>
            <person name="Anderson E."/>
            <person name="Anderson S."/>
            <person name="Arachi H."/>
            <person name="Azer M."/>
            <person name="Bachantsang P."/>
            <person name="Barry A."/>
            <person name="Bayul T."/>
            <person name="Berlin A."/>
            <person name="Bessette D."/>
            <person name="Bloom T."/>
            <person name="Blye J."/>
            <person name="Boguslavskiy L."/>
            <person name="Bonnet C."/>
            <person name="Boukhgalter B."/>
            <person name="Bourzgui I."/>
            <person name="Brown A."/>
            <person name="Cahill P."/>
            <person name="Channer S."/>
            <person name="Cheshatsang Y."/>
            <person name="Chuda L."/>
            <person name="Citroen M."/>
            <person name="Collymore A."/>
            <person name="Cooke P."/>
            <person name="Costello M."/>
            <person name="D'Aco K."/>
            <person name="Daza R."/>
            <person name="De Haan G."/>
            <person name="DeGray S."/>
            <person name="DeMaso C."/>
            <person name="Dhargay N."/>
            <person name="Dooley K."/>
            <person name="Dooley E."/>
            <person name="Doricent M."/>
            <person name="Dorje P."/>
            <person name="Dorjee K."/>
            <person name="Dupes A."/>
            <person name="Elong R."/>
            <person name="Falk J."/>
            <person name="Farina A."/>
            <person name="Faro S."/>
            <person name="Ferguson D."/>
            <person name="Fisher S."/>
            <person name="Foley C.D."/>
            <person name="Franke A."/>
            <person name="Friedrich D."/>
            <person name="Gadbois L."/>
            <person name="Gearin G."/>
            <person name="Gearin C.R."/>
            <person name="Giannoukos G."/>
            <person name="Goode T."/>
            <person name="Graham J."/>
            <person name="Grandbois E."/>
            <person name="Grewal S."/>
            <person name="Gyaltsen K."/>
            <person name="Hafez N."/>
            <person name="Hagos B."/>
            <person name="Hall J."/>
            <person name="Henson C."/>
            <person name="Hollinger A."/>
            <person name="Honan T."/>
            <person name="Huard M.D."/>
            <person name="Hughes L."/>
            <person name="Hurhula B."/>
            <person name="Husby M.E."/>
            <person name="Kamat A."/>
            <person name="Kanga B."/>
            <person name="Kashin S."/>
            <person name="Khazanovich D."/>
            <person name="Kisner P."/>
            <person name="Lance K."/>
            <person name="Lara M."/>
            <person name="Lee W."/>
            <person name="Lennon N."/>
            <person name="Letendre F."/>
            <person name="LeVine R."/>
            <person name="Lipovsky A."/>
            <person name="Liu X."/>
            <person name="Liu J."/>
            <person name="Liu S."/>
            <person name="Lokyitsang T."/>
            <person name="Lokyitsang Y."/>
            <person name="Lubonja R."/>
            <person name="Lui A."/>
            <person name="MacDonald P."/>
            <person name="Magnisalis V."/>
            <person name="Maru K."/>
            <person name="Matthews C."/>
            <person name="McCusker W."/>
            <person name="McDonough S."/>
            <person name="Mehta T."/>
            <person name="Meldrim J."/>
            <person name="Meneus L."/>
            <person name="Mihai O."/>
            <person name="Mihalev A."/>
            <person name="Mihova T."/>
            <person name="Mittelman R."/>
            <person name="Mlenga V."/>
            <person name="Montmayeur A."/>
            <person name="Mulrain L."/>
            <person name="Navidi A."/>
            <person name="Naylor J."/>
            <person name="Negash T."/>
            <person name="Nguyen T."/>
            <person name="Nguyen N."/>
            <person name="Nicol R."/>
            <person name="Norbu C."/>
            <person name="Norbu N."/>
            <person name="Novod N."/>
            <person name="O'Neill B."/>
            <person name="Osman S."/>
            <person name="Markiewicz E."/>
            <person name="Oyono O.L."/>
            <person name="Patti C."/>
            <person name="Phunkhang P."/>
            <person name="Pierre F."/>
            <person name="Priest M."/>
            <person name="Raghuraman S."/>
            <person name="Rege F."/>
            <person name="Reyes R."/>
            <person name="Rise C."/>
            <person name="Rogov P."/>
            <person name="Ross K."/>
            <person name="Ryan E."/>
            <person name="Settipalli S."/>
            <person name="Shea T."/>
            <person name="Sherpa N."/>
            <person name="Shi L."/>
            <person name="Shih D."/>
            <person name="Sparrow T."/>
            <person name="Spaulding J."/>
            <person name="Stalker J."/>
            <person name="Stange-Thomann N."/>
            <person name="Stavropoulos S."/>
            <person name="Stone C."/>
            <person name="Strader C."/>
            <person name="Tesfaye S."/>
            <person name="Thomson T."/>
            <person name="Thoulutsang Y."/>
            <person name="Thoulutsang D."/>
            <person name="Topham K."/>
            <person name="Topping I."/>
            <person name="Tsamla T."/>
            <person name="Vassiliev H."/>
            <person name="Vo A."/>
            <person name="Wangchuk T."/>
            <person name="Wangdi T."/>
            <person name="Weiand M."/>
            <person name="Wilkinson J."/>
            <person name="Wilson A."/>
            <person name="Yadav S."/>
            <person name="Young G."/>
            <person name="Yu Q."/>
            <person name="Zembek L."/>
            <person name="Zhong D."/>
            <person name="Zimmer A."/>
            <person name="Zwirko Z."/>
            <person name="Jaffe D.B."/>
            <person name="Alvarez P."/>
            <person name="Brockman W."/>
            <person name="Butler J."/>
            <person name="Chin C."/>
            <person name="Gnerre S."/>
            <person name="Grabherr M."/>
            <person name="Kleber M."/>
            <person name="Mauceli E."/>
            <person name="MacCallum I."/>
        </authorList>
    </citation>
    <scope>NUCLEOTIDE SEQUENCE [LARGE SCALE GENOMIC DNA]</scope>
    <source>
        <strain evidence="4 5">TSC#14021-0224.01</strain>
    </source>
</reference>
<dbReference type="InterPro" id="IPR001611">
    <property type="entry name" value="Leu-rich_rpt"/>
</dbReference>
<evidence type="ECO:0000256" key="1">
    <source>
        <dbReference type="ARBA" id="ARBA00022614"/>
    </source>
</evidence>
<evidence type="ECO:0000313" key="5">
    <source>
        <dbReference type="Proteomes" id="UP000008711"/>
    </source>
</evidence>
<keyword evidence="2" id="KW-0677">Repeat</keyword>
<feature type="region of interest" description="Disordered" evidence="3">
    <location>
        <begin position="159"/>
        <end position="186"/>
    </location>
</feature>
<feature type="region of interest" description="Disordered" evidence="3">
    <location>
        <begin position="45"/>
        <end position="78"/>
    </location>
</feature>
<dbReference type="PANTHER" id="PTHR48051">
    <property type="match status" value="1"/>
</dbReference>
<dbReference type="GO" id="GO:0005737">
    <property type="term" value="C:cytoplasm"/>
    <property type="evidence" value="ECO:0007669"/>
    <property type="project" value="TreeGrafter"/>
</dbReference>
<sequence length="873" mass="99389">MMNFSNIEFGSFSGAQECDQASAFGGDFDFGHSCFTHYGCPSDMSDRASKGRGNPTISRIPRCAQSPRQAPVAHSPRPSCSFRPIFHERSTHEDDQVLTQQLWKLARKSGTLNLSNKALARASTKIASSKKQLTSFCMCGPYPRRRRYYQIREFQMASSADELESEDPDDELELDDPEPPTSERAKDCSVVNFQEKLPERLYDINEADADSKAANLEQLTIKEEDAWWNQVPLNNLDLSSNTLTHISPKIENLQSLTVLTLHDNALVELPPEIGKLEKLMRLNVSHNKLSQLPREIYSLPELRHLNISYNEFNELNPDISDLHMLEFLDGGHNNIQSLPGGIGFLVRLTALLLPYNHIKELPPDLVNMRSLQKIDLMQNDLTCLPEDMGLLRKLECLYLQHNDILELPEFEGNETLSELHASNNFIKTIPKAMCSNLPHLKILDLRDNKITELPDELCLLRNLNRLDVSNNTISVLPVTLSSLAHLISLQVEGNPIKTIRRDILQCGTSRILKTLHERALAKAKEEGGGADEASTSPGISVTRLRAGQTDDGDIPGNFPDSFHHQQQQNGFQCHCPYLCQQQMQQQFCVYEPLRNCQEYDRQTQGHIYEPENYQQQHQNGSLRSLFVQQQQQRMECPYPRCFMYQQQQQQQFSYEQDPSSRSAVHPYKLRHTRTLAVNLEELTEVPDQVFQIARDEGVHVVDFARNQLSTLPNGLQHMKDLVTELVLSNNVIGYVPQFISQFTRISFLNLSNNLLNDLPTEFGVLNTLRELNIANNRFQFIPNCVYELQGLEILIASENHIKMLNVSGLQSLPRLSTLDLRNNDIETVPPILGNLTNITHLELVGNPFRQPRHQILMKGTDAIMSYLRDRIPT</sequence>
<gene>
    <name evidence="4" type="primary">Dere\GG17029</name>
    <name evidence="4" type="ORF">Dere_GG17029</name>
</gene>
<name>B3P416_DROER</name>
<dbReference type="AlphaFoldDB" id="B3P416"/>
<keyword evidence="1" id="KW-0433">Leucine-rich repeat</keyword>
<dbReference type="Gene3D" id="3.80.10.10">
    <property type="entry name" value="Ribonuclease Inhibitor"/>
    <property type="match status" value="4"/>
</dbReference>
<dbReference type="SMART" id="SM00369">
    <property type="entry name" value="LRR_TYP"/>
    <property type="match status" value="13"/>
</dbReference>
<dbReference type="OMA" id="CMLHKLT"/>
<accession>B3P416</accession>
<keyword evidence="5" id="KW-1185">Reference proteome</keyword>
<dbReference type="Pfam" id="PF13855">
    <property type="entry name" value="LRR_8"/>
    <property type="match status" value="4"/>
</dbReference>
<dbReference type="InterPro" id="IPR003591">
    <property type="entry name" value="Leu-rich_rpt_typical-subtyp"/>
</dbReference>
<dbReference type="InterPro" id="IPR032675">
    <property type="entry name" value="LRR_dom_sf"/>
</dbReference>
<feature type="compositionally biased region" description="Acidic residues" evidence="3">
    <location>
        <begin position="161"/>
        <end position="178"/>
    </location>
</feature>
<dbReference type="HOGENOM" id="CLU_000288_18_23_1"/>
<dbReference type="eggNOG" id="KOG0472">
    <property type="taxonomic scope" value="Eukaryota"/>
</dbReference>
<evidence type="ECO:0000313" key="4">
    <source>
        <dbReference type="EMBL" id="EDV49190.1"/>
    </source>
</evidence>
<evidence type="ECO:0000256" key="3">
    <source>
        <dbReference type="SAM" id="MobiDB-lite"/>
    </source>
</evidence>
<dbReference type="FunFam" id="3.80.10.10:FF:000923">
    <property type="entry name" value="Flyers-cup, isoform F"/>
    <property type="match status" value="1"/>
</dbReference>
<dbReference type="OrthoDB" id="660555at2759"/>
<dbReference type="PROSITE" id="PS51450">
    <property type="entry name" value="LRR"/>
    <property type="match status" value="4"/>
</dbReference>
<proteinExistence type="predicted"/>
<dbReference type="PhylomeDB" id="B3P416"/>
<dbReference type="FunFam" id="3.80.10.10:FF:000193">
    <property type="entry name" value="Leucine-rich repeat-containing protein 40"/>
    <property type="match status" value="1"/>
</dbReference>
<reference evidence="4 5" key="2">
    <citation type="journal article" date="2008" name="Bioinformatics">
        <title>Assembly reconciliation.</title>
        <authorList>
            <person name="Zimin A.V."/>
            <person name="Smith D.R."/>
            <person name="Sutton G."/>
            <person name="Yorke J.A."/>
        </authorList>
    </citation>
    <scope>NUCLEOTIDE SEQUENCE [LARGE SCALE GENOMIC DNA]</scope>
    <source>
        <strain evidence="4 5">TSC#14021-0224.01</strain>
    </source>
</reference>
<dbReference type="Proteomes" id="UP000008711">
    <property type="component" value="Unassembled WGS sequence"/>
</dbReference>
<dbReference type="PANTHER" id="PTHR48051:SF46">
    <property type="entry name" value="LEUCINE RICH REPEAT-CONTAINING DOMAIN PROTEIN"/>
    <property type="match status" value="1"/>
</dbReference>
<evidence type="ECO:0000256" key="2">
    <source>
        <dbReference type="ARBA" id="ARBA00022737"/>
    </source>
</evidence>
<dbReference type="InterPro" id="IPR050216">
    <property type="entry name" value="LRR_domain-containing"/>
</dbReference>
<organism evidence="4 5">
    <name type="scientific">Drosophila erecta</name>
    <name type="common">Fruit fly</name>
    <dbReference type="NCBI Taxonomy" id="7220"/>
    <lineage>
        <taxon>Eukaryota</taxon>
        <taxon>Metazoa</taxon>
        <taxon>Ecdysozoa</taxon>
        <taxon>Arthropoda</taxon>
        <taxon>Hexapoda</taxon>
        <taxon>Insecta</taxon>
        <taxon>Pterygota</taxon>
        <taxon>Neoptera</taxon>
        <taxon>Endopterygota</taxon>
        <taxon>Diptera</taxon>
        <taxon>Brachycera</taxon>
        <taxon>Muscomorpha</taxon>
        <taxon>Ephydroidea</taxon>
        <taxon>Drosophilidae</taxon>
        <taxon>Drosophila</taxon>
        <taxon>Sophophora</taxon>
    </lineage>
</organism>
<dbReference type="SMART" id="SM00364">
    <property type="entry name" value="LRR_BAC"/>
    <property type="match status" value="9"/>
</dbReference>
<dbReference type="FunFam" id="3.80.10.10:FF:000116">
    <property type="entry name" value="Leucine-rich repeat-containing protein 40"/>
    <property type="match status" value="1"/>
</dbReference>
<protein>
    <submittedName>
        <fullName evidence="4">GG17029</fullName>
    </submittedName>
</protein>